<evidence type="ECO:0000256" key="1">
    <source>
        <dbReference type="SAM" id="SignalP"/>
    </source>
</evidence>
<dbReference type="RefSeq" id="WP_243577145.1">
    <property type="nucleotide sequence ID" value="NZ_CP094529.1"/>
</dbReference>
<feature type="signal peptide" evidence="1">
    <location>
        <begin position="1"/>
        <end position="19"/>
    </location>
</feature>
<protein>
    <recommendedName>
        <fullName evidence="4">Outer membrane protein beta-barrel domain-containing protein</fullName>
    </recommendedName>
</protein>
<dbReference type="EMBL" id="CP094529">
    <property type="protein sequence ID" value="UOE38945.1"/>
    <property type="molecule type" value="Genomic_DNA"/>
</dbReference>
<feature type="chain" id="PRO_5046446604" description="Outer membrane protein beta-barrel domain-containing protein" evidence="1">
    <location>
        <begin position="20"/>
        <end position="223"/>
    </location>
</feature>
<reference evidence="2 3" key="1">
    <citation type="submission" date="2022-03" db="EMBL/GenBank/DDBJ databases">
        <title>Chryseobacterium sp. isolated from the Andong Sikhe.</title>
        <authorList>
            <person name="Won M."/>
            <person name="Kim S.-J."/>
            <person name="Kwon S.-W."/>
        </authorList>
    </citation>
    <scope>NUCLEOTIDE SEQUENCE [LARGE SCALE GENOMIC DNA]</scope>
    <source>
        <strain evidence="2 3">ADR-1</strain>
    </source>
</reference>
<name>A0ABY4BIC7_9FLAO</name>
<evidence type="ECO:0000313" key="3">
    <source>
        <dbReference type="Proteomes" id="UP000831068"/>
    </source>
</evidence>
<sequence>MFKKLIIAGVAFAPFLFSAQEVQVSKSEPKFAVIPYVGYAWRLAKMPSGISNETRNYLKGLKHGVDTGVSAYYLIKGNSGVGLKYSGYFASSNGKIAVQNMYGQNTVATVSTKDQIHFVGASYMFSNFKEDTKHKLFYDVALGVITYTTKTGNVLGKGSTLGAEFNFGYQYAVTNNIFIGPTVGLTGGTLNKMTYNGTTVNFADNEKEGLTRLSLSAAATFSF</sequence>
<accession>A0ABY4BIC7</accession>
<dbReference type="Proteomes" id="UP000831068">
    <property type="component" value="Chromosome"/>
</dbReference>
<keyword evidence="1" id="KW-0732">Signal</keyword>
<gene>
    <name evidence="2" type="ORF">MTP08_04005</name>
</gene>
<keyword evidence="3" id="KW-1185">Reference proteome</keyword>
<evidence type="ECO:0000313" key="2">
    <source>
        <dbReference type="EMBL" id="UOE38945.1"/>
    </source>
</evidence>
<organism evidence="2 3">
    <name type="scientific">Chryseobacterium oryzae</name>
    <dbReference type="NCBI Taxonomy" id="2929799"/>
    <lineage>
        <taxon>Bacteria</taxon>
        <taxon>Pseudomonadati</taxon>
        <taxon>Bacteroidota</taxon>
        <taxon>Flavobacteriia</taxon>
        <taxon>Flavobacteriales</taxon>
        <taxon>Weeksellaceae</taxon>
        <taxon>Chryseobacterium group</taxon>
        <taxon>Chryseobacterium</taxon>
    </lineage>
</organism>
<proteinExistence type="predicted"/>
<evidence type="ECO:0008006" key="4">
    <source>
        <dbReference type="Google" id="ProtNLM"/>
    </source>
</evidence>